<evidence type="ECO:0000256" key="1">
    <source>
        <dbReference type="ARBA" id="ARBA00006217"/>
    </source>
</evidence>
<reference evidence="3" key="1">
    <citation type="submission" date="2024-03" db="EMBL/GenBank/DDBJ databases">
        <title>Deinococcus weizhi sp. nov., isolated from human skin.</title>
        <authorList>
            <person name="Wei Z."/>
            <person name="Tian F."/>
            <person name="Yang C."/>
            <person name="Xin L.T."/>
            <person name="Wen Z.J."/>
            <person name="Lan K.C."/>
            <person name="Yu L."/>
            <person name="Zhe W."/>
            <person name="Dan F.D."/>
            <person name="Jun W."/>
            <person name="Rui Z."/>
            <person name="Yong X.J."/>
            <person name="Ting Y."/>
            <person name="Wei X."/>
            <person name="Xu Z.G."/>
            <person name="Xin Z."/>
            <person name="Dong F.G."/>
            <person name="Ni X.M."/>
            <person name="Zheng M.G."/>
            <person name="Chun Y."/>
            <person name="Qian W.X."/>
        </authorList>
    </citation>
    <scope>NUCLEOTIDE SEQUENCE</scope>
    <source>
        <strain evidence="3">VB142</strain>
    </source>
</reference>
<dbReference type="AlphaFoldDB" id="A0AAU6Q666"/>
<dbReference type="InterPro" id="IPR036874">
    <property type="entry name" value="Carbonic_anhydrase_sf"/>
</dbReference>
<organism evidence="3">
    <name type="scientific">Deinococcus sp. VB142</name>
    <dbReference type="NCBI Taxonomy" id="3112952"/>
    <lineage>
        <taxon>Bacteria</taxon>
        <taxon>Thermotogati</taxon>
        <taxon>Deinococcota</taxon>
        <taxon>Deinococci</taxon>
        <taxon>Deinococcales</taxon>
        <taxon>Deinococcaceae</taxon>
        <taxon>Deinococcus</taxon>
    </lineage>
</organism>
<dbReference type="SMART" id="SM00947">
    <property type="entry name" value="Pro_CA"/>
    <property type="match status" value="1"/>
</dbReference>
<sequence length="210" mass="22278">MPERFSLPQLLGHKYPHPTTAAEALERLLAGNRNFVAGRRQHPHESQRRRAFIAEQGQHPFALVVACSDSREAPEVLFDCGLGDLFAVRTAGQVLGQTALASVEFGVLHLGLRLVVVLGHSQCGAIQAALQSGNVQGAPGHLPALLATLLPSVEAARAAGESDLAEGTLRRHVLATVQTIREAEVLRGVPDLLVVGGRYDLSSGAVELLT</sequence>
<dbReference type="GO" id="GO:0004089">
    <property type="term" value="F:carbonate dehydratase activity"/>
    <property type="evidence" value="ECO:0007669"/>
    <property type="project" value="InterPro"/>
</dbReference>
<accession>A0AAU6Q666</accession>
<feature type="binding site" evidence="2">
    <location>
        <position position="120"/>
    </location>
    <ligand>
        <name>Zn(2+)</name>
        <dbReference type="ChEBI" id="CHEBI:29105"/>
    </ligand>
</feature>
<keyword evidence="2" id="KW-0862">Zinc</keyword>
<dbReference type="Gene3D" id="3.40.1050.10">
    <property type="entry name" value="Carbonic anhydrase"/>
    <property type="match status" value="1"/>
</dbReference>
<comment type="cofactor">
    <cofactor evidence="2">
        <name>Zn(2+)</name>
        <dbReference type="ChEBI" id="CHEBI:29105"/>
    </cofactor>
    <text evidence="2">Binds 1 zinc ion per subunit.</text>
</comment>
<gene>
    <name evidence="3" type="ORF">WDJ50_06915</name>
</gene>
<dbReference type="RefSeq" id="WP_339097168.1">
    <property type="nucleotide sequence ID" value="NZ_CP149782.1"/>
</dbReference>
<protein>
    <submittedName>
        <fullName evidence="3">Carbonic anhydrase</fullName>
    </submittedName>
</protein>
<evidence type="ECO:0000313" key="3">
    <source>
        <dbReference type="EMBL" id="WYF45837.1"/>
    </source>
</evidence>
<dbReference type="PANTHER" id="PTHR11002:SF79">
    <property type="entry name" value="CARBONIC ANHYDRASE 2"/>
    <property type="match status" value="1"/>
</dbReference>
<name>A0AAU6Q666_9DEIO</name>
<dbReference type="InterPro" id="IPR001765">
    <property type="entry name" value="Carbonic_anhydrase"/>
</dbReference>
<comment type="similarity">
    <text evidence="1">Belongs to the beta-class carbonic anhydrase family.</text>
</comment>
<evidence type="ECO:0000256" key="2">
    <source>
        <dbReference type="PIRSR" id="PIRSR601765-1"/>
    </source>
</evidence>
<dbReference type="PANTHER" id="PTHR11002">
    <property type="entry name" value="CARBONIC ANHYDRASE"/>
    <property type="match status" value="1"/>
</dbReference>
<dbReference type="Pfam" id="PF00484">
    <property type="entry name" value="Pro_CA"/>
    <property type="match status" value="1"/>
</dbReference>
<feature type="binding site" evidence="2">
    <location>
        <position position="67"/>
    </location>
    <ligand>
        <name>Zn(2+)</name>
        <dbReference type="ChEBI" id="CHEBI:29105"/>
    </ligand>
</feature>
<feature type="binding site" evidence="2">
    <location>
        <position position="123"/>
    </location>
    <ligand>
        <name>Zn(2+)</name>
        <dbReference type="ChEBI" id="CHEBI:29105"/>
    </ligand>
</feature>
<feature type="binding site" evidence="2">
    <location>
        <position position="69"/>
    </location>
    <ligand>
        <name>Zn(2+)</name>
        <dbReference type="ChEBI" id="CHEBI:29105"/>
    </ligand>
</feature>
<keyword evidence="2" id="KW-0479">Metal-binding</keyword>
<dbReference type="EMBL" id="CP149782">
    <property type="protein sequence ID" value="WYF45837.1"/>
    <property type="molecule type" value="Genomic_DNA"/>
</dbReference>
<dbReference type="GO" id="GO:0008270">
    <property type="term" value="F:zinc ion binding"/>
    <property type="evidence" value="ECO:0007669"/>
    <property type="project" value="InterPro"/>
</dbReference>
<dbReference type="SUPFAM" id="SSF53056">
    <property type="entry name" value="beta-carbonic anhydrase, cab"/>
    <property type="match status" value="1"/>
</dbReference>
<proteinExistence type="inferred from homology"/>